<dbReference type="PANTHER" id="PTHR30363">
    <property type="entry name" value="HTH-TYPE TRANSCRIPTIONAL REGULATOR SRLR-RELATED"/>
    <property type="match status" value="1"/>
</dbReference>
<dbReference type="PRINTS" id="PR00037">
    <property type="entry name" value="HTHLACR"/>
</dbReference>
<dbReference type="InterPro" id="IPR050313">
    <property type="entry name" value="Carb_Metab_HTH_regulators"/>
</dbReference>
<evidence type="ECO:0000256" key="2">
    <source>
        <dbReference type="ARBA" id="ARBA00023163"/>
    </source>
</evidence>
<dbReference type="SMART" id="SM01134">
    <property type="entry name" value="DeoRC"/>
    <property type="match status" value="1"/>
</dbReference>
<dbReference type="InterPro" id="IPR014036">
    <property type="entry name" value="DeoR-like_C"/>
</dbReference>
<feature type="domain" description="HTH deoR-type" evidence="3">
    <location>
        <begin position="3"/>
        <end position="58"/>
    </location>
</feature>
<reference evidence="4 5" key="1">
    <citation type="submission" date="2020-09" db="EMBL/GenBank/DDBJ databases">
        <title>Flavimobilis rhizosphaerae sp. nov., isolated from rhizosphere soil of Spartina alterniflora.</title>
        <authorList>
            <person name="Hanqin C."/>
        </authorList>
    </citation>
    <scope>NUCLEOTIDE SEQUENCE [LARGE SCALE GENOMIC DNA]</scope>
    <source>
        <strain evidence="4 5">GY 10621</strain>
    </source>
</reference>
<dbReference type="SUPFAM" id="SSF100950">
    <property type="entry name" value="NagB/RpiA/CoA transferase-like"/>
    <property type="match status" value="1"/>
</dbReference>
<dbReference type="EMBL" id="JACZDF010000002">
    <property type="protein sequence ID" value="MBD9698574.1"/>
    <property type="molecule type" value="Genomic_DNA"/>
</dbReference>
<evidence type="ECO:0000256" key="1">
    <source>
        <dbReference type="ARBA" id="ARBA00023015"/>
    </source>
</evidence>
<dbReference type="Gene3D" id="3.40.50.1360">
    <property type="match status" value="1"/>
</dbReference>
<dbReference type="SUPFAM" id="SSF46785">
    <property type="entry name" value="Winged helix' DNA-binding domain"/>
    <property type="match status" value="1"/>
</dbReference>
<dbReference type="RefSeq" id="WP_192277988.1">
    <property type="nucleotide sequence ID" value="NZ_JACZDF010000002.1"/>
</dbReference>
<dbReference type="PANTHER" id="PTHR30363:SF44">
    <property type="entry name" value="AGA OPERON TRANSCRIPTIONAL REPRESSOR-RELATED"/>
    <property type="match status" value="1"/>
</dbReference>
<name>A0ABR9DNM0_9MICO</name>
<evidence type="ECO:0000313" key="5">
    <source>
        <dbReference type="Proteomes" id="UP000642107"/>
    </source>
</evidence>
<dbReference type="SMART" id="SM00420">
    <property type="entry name" value="HTH_DEOR"/>
    <property type="match status" value="1"/>
</dbReference>
<protein>
    <submittedName>
        <fullName evidence="4">DeoR/GlpR transcriptional regulator</fullName>
    </submittedName>
</protein>
<keyword evidence="2" id="KW-0804">Transcription</keyword>
<accession>A0ABR9DNM0</accession>
<proteinExistence type="predicted"/>
<sequence length="263" mass="26840">MLAHQRQELLLARATADGAVRVVDVAAELDVSEMTVRRDIAALAEAGLLRRVHGGAVPARPTALEPTFTAKTELAREAKTAIARAAADLIGPGASVALSAGTTTHLCALELAARGRSDLTVVTNSAPVAEAFGSAPGDRPEVVLTGGSLTPSRALVGPLAVAALATLRVDVLLLGVHGLDADAGLTTPNLLEAETNRALVRSAGRVVVVTDSSSWGTVGLGRFGSLDDIDVLVTDDALPDTARAAVHDAGVHLTLVPTTKEAR</sequence>
<keyword evidence="1" id="KW-0805">Transcription regulation</keyword>
<keyword evidence="5" id="KW-1185">Reference proteome</keyword>
<dbReference type="Pfam" id="PF08220">
    <property type="entry name" value="HTH_DeoR"/>
    <property type="match status" value="1"/>
</dbReference>
<dbReference type="InterPro" id="IPR037171">
    <property type="entry name" value="NagB/RpiA_transferase-like"/>
</dbReference>
<gene>
    <name evidence="4" type="ORF">IGS67_03575</name>
</gene>
<evidence type="ECO:0000259" key="3">
    <source>
        <dbReference type="PROSITE" id="PS51000"/>
    </source>
</evidence>
<comment type="caution">
    <text evidence="4">The sequence shown here is derived from an EMBL/GenBank/DDBJ whole genome shotgun (WGS) entry which is preliminary data.</text>
</comment>
<organism evidence="4 5">
    <name type="scientific">Flavimobilis rhizosphaerae</name>
    <dbReference type="NCBI Taxonomy" id="2775421"/>
    <lineage>
        <taxon>Bacteria</taxon>
        <taxon>Bacillati</taxon>
        <taxon>Actinomycetota</taxon>
        <taxon>Actinomycetes</taxon>
        <taxon>Micrococcales</taxon>
        <taxon>Jonesiaceae</taxon>
        <taxon>Flavimobilis</taxon>
    </lineage>
</organism>
<dbReference type="Pfam" id="PF00455">
    <property type="entry name" value="DeoRC"/>
    <property type="match status" value="1"/>
</dbReference>
<dbReference type="PROSITE" id="PS51000">
    <property type="entry name" value="HTH_DEOR_2"/>
    <property type="match status" value="1"/>
</dbReference>
<evidence type="ECO:0000313" key="4">
    <source>
        <dbReference type="EMBL" id="MBD9698574.1"/>
    </source>
</evidence>
<dbReference type="InterPro" id="IPR001034">
    <property type="entry name" value="DeoR_HTH"/>
</dbReference>
<dbReference type="InterPro" id="IPR036390">
    <property type="entry name" value="WH_DNA-bd_sf"/>
</dbReference>
<dbReference type="Proteomes" id="UP000642107">
    <property type="component" value="Unassembled WGS sequence"/>
</dbReference>